<gene>
    <name evidence="2" type="ORF">DES31_0840</name>
</gene>
<feature type="transmembrane region" description="Helical" evidence="1">
    <location>
        <begin position="87"/>
        <end position="108"/>
    </location>
</feature>
<organism evidence="2 3">
    <name type="scientific">Otariodibacter oris</name>
    <dbReference type="NCBI Taxonomy" id="1032623"/>
    <lineage>
        <taxon>Bacteria</taxon>
        <taxon>Pseudomonadati</taxon>
        <taxon>Pseudomonadota</taxon>
        <taxon>Gammaproteobacteria</taxon>
        <taxon>Pasteurellales</taxon>
        <taxon>Pasteurellaceae</taxon>
        <taxon>Otariodibacter</taxon>
    </lineage>
</organism>
<evidence type="ECO:0000256" key="1">
    <source>
        <dbReference type="SAM" id="Phobius"/>
    </source>
</evidence>
<evidence type="ECO:0000313" key="3">
    <source>
        <dbReference type="Proteomes" id="UP000280099"/>
    </source>
</evidence>
<accession>A0A420XGN3</accession>
<dbReference type="EMBL" id="RBJC01000005">
    <property type="protein sequence ID" value="RKR72676.1"/>
    <property type="molecule type" value="Genomic_DNA"/>
</dbReference>
<evidence type="ECO:0000313" key="2">
    <source>
        <dbReference type="EMBL" id="RKR72676.1"/>
    </source>
</evidence>
<feature type="transmembrane region" description="Helical" evidence="1">
    <location>
        <begin position="53"/>
        <end position="78"/>
    </location>
</feature>
<keyword evidence="1" id="KW-1133">Transmembrane helix</keyword>
<sequence>MNFLKWMMKIYSSNMMLVFYALPLMILFSIVLIFPTFFLGFYIGNNNIVRNIIIYWFGSFMVLEIILSIIFITSYFILEKYRINIKWILFHGVISLFNIISYSSFFIIDLMALFFIYISSVAFLATFYLARKQMKMLIC</sequence>
<name>A0A420XGN3_9PAST</name>
<proteinExistence type="predicted"/>
<dbReference type="AlphaFoldDB" id="A0A420XGN3"/>
<protein>
    <submittedName>
        <fullName evidence="2">Uncharacterized protein</fullName>
    </submittedName>
</protein>
<comment type="caution">
    <text evidence="2">The sequence shown here is derived from an EMBL/GenBank/DDBJ whole genome shotgun (WGS) entry which is preliminary data.</text>
</comment>
<keyword evidence="1" id="KW-0472">Membrane</keyword>
<feature type="transmembrane region" description="Helical" evidence="1">
    <location>
        <begin position="20"/>
        <end position="41"/>
    </location>
</feature>
<feature type="transmembrane region" description="Helical" evidence="1">
    <location>
        <begin position="114"/>
        <end position="130"/>
    </location>
</feature>
<keyword evidence="1" id="KW-0812">Transmembrane</keyword>
<dbReference type="Proteomes" id="UP000280099">
    <property type="component" value="Unassembled WGS sequence"/>
</dbReference>
<keyword evidence="3" id="KW-1185">Reference proteome</keyword>
<reference evidence="2 3" key="1">
    <citation type="submission" date="2018-10" db="EMBL/GenBank/DDBJ databases">
        <title>Genomic Encyclopedia of Type Strains, Phase IV (KMG-IV): sequencing the most valuable type-strain genomes for metagenomic binning, comparative biology and taxonomic classification.</title>
        <authorList>
            <person name="Goeker M."/>
        </authorList>
    </citation>
    <scope>NUCLEOTIDE SEQUENCE [LARGE SCALE GENOMIC DNA]</scope>
    <source>
        <strain evidence="2 3">DSM 23800</strain>
    </source>
</reference>